<evidence type="ECO:0000256" key="6">
    <source>
        <dbReference type="ARBA" id="ARBA00036820"/>
    </source>
</evidence>
<dbReference type="GO" id="GO:0047992">
    <property type="term" value="F:hydroxylysine kinase activity"/>
    <property type="evidence" value="ECO:0007669"/>
    <property type="project" value="UniProtKB-EC"/>
</dbReference>
<keyword evidence="4" id="KW-0808">Transferase</keyword>
<dbReference type="STRING" id="3076.A0A2P6TL66"/>
<organism evidence="11 12">
    <name type="scientific">Chlorella sorokiniana</name>
    <name type="common">Freshwater green alga</name>
    <dbReference type="NCBI Taxonomy" id="3076"/>
    <lineage>
        <taxon>Eukaryota</taxon>
        <taxon>Viridiplantae</taxon>
        <taxon>Chlorophyta</taxon>
        <taxon>core chlorophytes</taxon>
        <taxon>Trebouxiophyceae</taxon>
        <taxon>Chlorellales</taxon>
        <taxon>Chlorellaceae</taxon>
        <taxon>Chlorella clade</taxon>
        <taxon>Chlorella</taxon>
    </lineage>
</organism>
<dbReference type="Proteomes" id="UP000239899">
    <property type="component" value="Unassembled WGS sequence"/>
</dbReference>
<dbReference type="GO" id="GO:0005737">
    <property type="term" value="C:cytoplasm"/>
    <property type="evidence" value="ECO:0007669"/>
    <property type="project" value="UniProtKB-SubCell"/>
</dbReference>
<dbReference type="Pfam" id="PF01636">
    <property type="entry name" value="APH"/>
    <property type="match status" value="1"/>
</dbReference>
<dbReference type="EMBL" id="LHPG02000012">
    <property type="protein sequence ID" value="PRW45033.1"/>
    <property type="molecule type" value="Genomic_DNA"/>
</dbReference>
<name>A0A2P6TL66_CHLSO</name>
<comment type="function">
    <text evidence="7">Catalyzes the GTP-dependent phosphorylation of 5-hydroxy-L-lysine.</text>
</comment>
<dbReference type="Gene3D" id="3.90.1200.10">
    <property type="match status" value="1"/>
</dbReference>
<dbReference type="EC" id="2.7.1.81" evidence="8"/>
<evidence type="ECO:0000256" key="2">
    <source>
        <dbReference type="ARBA" id="ARBA00006219"/>
    </source>
</evidence>
<sequence length="396" mass="41342">MGSGKPKVSVAQALALAREQWGLAADGPGPCVGLAGYDDANFRVTDGGTPYVLKVHNEADSDPDVQYAEAQNALLHELASAGLPVPAPLPLVAQCSSSPGSSSDGGGASADGRTLRIRAEDGRLHAVRLLTYLPGMLLVDAPQSLEMYRQLGALLGRANRHLAAAGWDWTATSVLRRAFDWNVQHLPATYARVRPALLQLPSVDVPLLDAVVAHFAAATAAAGDQLTLALIHSDANERNVLVDAEAAAAAAAVEQQGTTGTVPAAAAAAGSSGSIISGLIDWNDSQWCWQASEPANAALYMMLLERNIDKPLPAAAALLAGYESEQPLSAAERRMLRTLCMGRLAQSLSMGVATAAAQPDNSDYLLGTQRNGWRLLRALWSMTDDAFLAALGGPQA</sequence>
<keyword evidence="12" id="KW-1185">Reference proteome</keyword>
<dbReference type="OrthoDB" id="9973935at2759"/>
<comment type="subcellular location">
    <subcellularLocation>
        <location evidence="1">Cytoplasm</location>
    </subcellularLocation>
</comment>
<accession>A0A2P6TL66</accession>
<dbReference type="SUPFAM" id="SSF56112">
    <property type="entry name" value="Protein kinase-like (PK-like)"/>
    <property type="match status" value="1"/>
</dbReference>
<comment type="similarity">
    <text evidence="2">Belongs to the aminoglycoside phosphotransferase family.</text>
</comment>
<feature type="domain" description="Aminoglycoside phosphotransferase" evidence="10">
    <location>
        <begin position="35"/>
        <end position="243"/>
    </location>
</feature>
<reference evidence="11 12" key="1">
    <citation type="journal article" date="2018" name="Plant J.">
        <title>Genome sequences of Chlorella sorokiniana UTEX 1602 and Micractinium conductrix SAG 241.80: implications to maltose excretion by a green alga.</title>
        <authorList>
            <person name="Arriola M.B."/>
            <person name="Velmurugan N."/>
            <person name="Zhang Y."/>
            <person name="Plunkett M.H."/>
            <person name="Hondzo H."/>
            <person name="Barney B.M."/>
        </authorList>
    </citation>
    <scope>NUCLEOTIDE SEQUENCE [LARGE SCALE GENOMIC DNA]</scope>
    <source>
        <strain evidence="12">UTEX 1602</strain>
    </source>
</reference>
<evidence type="ECO:0000256" key="7">
    <source>
        <dbReference type="ARBA" id="ARBA00037368"/>
    </source>
</evidence>
<keyword evidence="5 11" id="KW-0418">Kinase</keyword>
<evidence type="ECO:0000259" key="10">
    <source>
        <dbReference type="Pfam" id="PF01636"/>
    </source>
</evidence>
<dbReference type="AlphaFoldDB" id="A0A2P6TL66"/>
<evidence type="ECO:0000256" key="1">
    <source>
        <dbReference type="ARBA" id="ARBA00004496"/>
    </source>
</evidence>
<dbReference type="InterPro" id="IPR002575">
    <property type="entry name" value="Aminoglycoside_PTrfase"/>
</dbReference>
<dbReference type="InterPro" id="IPR050249">
    <property type="entry name" value="Pseudomonas-type_ThrB"/>
</dbReference>
<gene>
    <name evidence="11" type="ORF">C2E21_6115</name>
</gene>
<proteinExistence type="inferred from homology"/>
<keyword evidence="3" id="KW-0963">Cytoplasm</keyword>
<evidence type="ECO:0000313" key="11">
    <source>
        <dbReference type="EMBL" id="PRW45033.1"/>
    </source>
</evidence>
<dbReference type="PANTHER" id="PTHR21064:SF1">
    <property type="entry name" value="HYDROXYLYSINE KINASE"/>
    <property type="match status" value="1"/>
</dbReference>
<comment type="caution">
    <text evidence="11">The sequence shown here is derived from an EMBL/GenBank/DDBJ whole genome shotgun (WGS) entry which is preliminary data.</text>
</comment>
<protein>
    <recommendedName>
        <fullName evidence="9">Hydroxylysine kinase</fullName>
        <ecNumber evidence="8">2.7.1.81</ecNumber>
    </recommendedName>
</protein>
<evidence type="ECO:0000313" key="12">
    <source>
        <dbReference type="Proteomes" id="UP000239899"/>
    </source>
</evidence>
<dbReference type="PANTHER" id="PTHR21064">
    <property type="entry name" value="AMINOGLYCOSIDE PHOSPHOTRANSFERASE DOMAIN-CONTAINING PROTEIN-RELATED"/>
    <property type="match status" value="1"/>
</dbReference>
<evidence type="ECO:0000256" key="3">
    <source>
        <dbReference type="ARBA" id="ARBA00022490"/>
    </source>
</evidence>
<evidence type="ECO:0000256" key="5">
    <source>
        <dbReference type="ARBA" id="ARBA00022777"/>
    </source>
</evidence>
<evidence type="ECO:0000256" key="4">
    <source>
        <dbReference type="ARBA" id="ARBA00022679"/>
    </source>
</evidence>
<comment type="catalytic activity">
    <reaction evidence="6">
        <text>(5R)-5-hydroxy-L-lysine + GTP = (5R)-5-phosphooxy-L-lysine + GDP + H(+)</text>
        <dbReference type="Rhea" id="RHEA:19049"/>
        <dbReference type="ChEBI" id="CHEBI:15378"/>
        <dbReference type="ChEBI" id="CHEBI:37565"/>
        <dbReference type="ChEBI" id="CHEBI:57882"/>
        <dbReference type="ChEBI" id="CHEBI:58189"/>
        <dbReference type="ChEBI" id="CHEBI:58357"/>
        <dbReference type="EC" id="2.7.1.81"/>
    </reaction>
</comment>
<evidence type="ECO:0000256" key="8">
    <source>
        <dbReference type="ARBA" id="ARBA00038873"/>
    </source>
</evidence>
<evidence type="ECO:0000256" key="9">
    <source>
        <dbReference type="ARBA" id="ARBA00040505"/>
    </source>
</evidence>
<dbReference type="InterPro" id="IPR011009">
    <property type="entry name" value="Kinase-like_dom_sf"/>
</dbReference>